<name>A0A6P8YG11_THRPL</name>
<evidence type="ECO:0000256" key="10">
    <source>
        <dbReference type="ARBA" id="ARBA00023139"/>
    </source>
</evidence>
<dbReference type="InterPro" id="IPR012945">
    <property type="entry name" value="Tubulin-bd_cofactor_C_dom"/>
</dbReference>
<dbReference type="InterPro" id="IPR036223">
    <property type="entry name" value="CAP_C_sf"/>
</dbReference>
<evidence type="ECO:0000256" key="6">
    <source>
        <dbReference type="ARBA" id="ARBA00022707"/>
    </source>
</evidence>
<evidence type="ECO:0000256" key="11">
    <source>
        <dbReference type="ARBA" id="ARBA00023288"/>
    </source>
</evidence>
<dbReference type="SMART" id="SM00673">
    <property type="entry name" value="CARP"/>
    <property type="match status" value="2"/>
</dbReference>
<evidence type="ECO:0000256" key="9">
    <source>
        <dbReference type="ARBA" id="ARBA00023136"/>
    </source>
</evidence>
<dbReference type="GO" id="GO:0005929">
    <property type="term" value="C:cilium"/>
    <property type="evidence" value="ECO:0007669"/>
    <property type="project" value="TreeGrafter"/>
</dbReference>
<dbReference type="GO" id="GO:0006892">
    <property type="term" value="P:post-Golgi vesicle-mediated transport"/>
    <property type="evidence" value="ECO:0007669"/>
    <property type="project" value="TreeGrafter"/>
</dbReference>
<dbReference type="AlphaFoldDB" id="A0A6P8YG11"/>
<keyword evidence="16" id="KW-1185">Reference proteome</keyword>
<comment type="similarity">
    <text evidence="2 12">Belongs to the TBCC family.</text>
</comment>
<dbReference type="GeneID" id="117642104"/>
<feature type="compositionally biased region" description="Basic and acidic residues" evidence="14">
    <location>
        <begin position="17"/>
        <end position="28"/>
    </location>
</feature>
<evidence type="ECO:0000256" key="8">
    <source>
        <dbReference type="ARBA" id="ARBA00023134"/>
    </source>
</evidence>
<dbReference type="RefSeq" id="XP_034235835.1">
    <property type="nucleotide sequence ID" value="XM_034379944.1"/>
</dbReference>
<reference evidence="17" key="1">
    <citation type="submission" date="2025-08" db="UniProtKB">
        <authorList>
            <consortium name="RefSeq"/>
        </authorList>
    </citation>
    <scope>IDENTIFICATION</scope>
    <source>
        <tissue evidence="17">Total insect</tissue>
    </source>
</reference>
<feature type="binding site" evidence="13">
    <location>
        <begin position="93"/>
        <end position="94"/>
    </location>
    <ligand>
        <name>GTP</name>
        <dbReference type="ChEBI" id="CHEBI:37565"/>
    </ligand>
</feature>
<feature type="domain" description="C-CAP/cofactor C-like" evidence="15">
    <location>
        <begin position="19"/>
        <end position="174"/>
    </location>
</feature>
<dbReference type="InterPro" id="IPR039093">
    <property type="entry name" value="XRP2"/>
</dbReference>
<comment type="function">
    <text evidence="12">Acts as a GTPase-activating protein (GAP) for tubulin in concert with tubulin-specific chaperone C, but does not enhance tubulin heterodimerization.</text>
</comment>
<keyword evidence="7 12" id="KW-0547">Nucleotide-binding</keyword>
<accession>A0A6P8YG11</accession>
<evidence type="ECO:0000313" key="17">
    <source>
        <dbReference type="RefSeq" id="XP_034235835.1"/>
    </source>
</evidence>
<keyword evidence="10" id="KW-0564">Palmitate</keyword>
<evidence type="ECO:0000256" key="14">
    <source>
        <dbReference type="SAM" id="MobiDB-lite"/>
    </source>
</evidence>
<keyword evidence="11" id="KW-0449">Lipoprotein</keyword>
<evidence type="ECO:0000256" key="1">
    <source>
        <dbReference type="ARBA" id="ARBA00004342"/>
    </source>
</evidence>
<dbReference type="Gene3D" id="3.30.70.141">
    <property type="entry name" value="Nucleoside diphosphate kinase-like domain"/>
    <property type="match status" value="1"/>
</dbReference>
<dbReference type="PROSITE" id="PS51329">
    <property type="entry name" value="C_CAP_COFACTOR_C"/>
    <property type="match status" value="1"/>
</dbReference>
<evidence type="ECO:0000256" key="7">
    <source>
        <dbReference type="ARBA" id="ARBA00022741"/>
    </source>
</evidence>
<evidence type="ECO:0000256" key="5">
    <source>
        <dbReference type="ARBA" id="ARBA00022475"/>
    </source>
</evidence>
<keyword evidence="8 12" id="KW-0342">GTP-binding</keyword>
<dbReference type="OrthoDB" id="194775at2759"/>
<dbReference type="PANTHER" id="PTHR15440">
    <property type="entry name" value="XRP2 PROTEIN"/>
    <property type="match status" value="1"/>
</dbReference>
<evidence type="ECO:0000256" key="12">
    <source>
        <dbReference type="PIRNR" id="PIRNR037947"/>
    </source>
</evidence>
<evidence type="ECO:0000256" key="13">
    <source>
        <dbReference type="PIRSR" id="PIRSR037947-1"/>
    </source>
</evidence>
<dbReference type="Pfam" id="PF07986">
    <property type="entry name" value="TBCC"/>
    <property type="match status" value="1"/>
</dbReference>
<evidence type="ECO:0000256" key="2">
    <source>
        <dbReference type="ARBA" id="ARBA00008848"/>
    </source>
</evidence>
<evidence type="ECO:0000259" key="15">
    <source>
        <dbReference type="PROSITE" id="PS51329"/>
    </source>
</evidence>
<dbReference type="GO" id="GO:0005525">
    <property type="term" value="F:GTP binding"/>
    <property type="evidence" value="ECO:0007669"/>
    <property type="project" value="UniProtKB-UniRule"/>
</dbReference>
<dbReference type="PIRSF" id="PIRSF037947">
    <property type="entry name" value="Protein_XRP2"/>
    <property type="match status" value="1"/>
</dbReference>
<dbReference type="InterPro" id="IPR016098">
    <property type="entry name" value="CAP/MinC_C"/>
</dbReference>
<feature type="region of interest" description="Disordered" evidence="14">
    <location>
        <begin position="1"/>
        <end position="28"/>
    </location>
</feature>
<evidence type="ECO:0000256" key="3">
    <source>
        <dbReference type="ARBA" id="ARBA00015771"/>
    </source>
</evidence>
<keyword evidence="6" id="KW-0519">Myristate</keyword>
<comment type="subcellular location">
    <subcellularLocation>
        <location evidence="1">Cell membrane</location>
        <topology evidence="1">Lipid-anchor</topology>
        <orientation evidence="1">Cytoplasmic side</orientation>
    </subcellularLocation>
</comment>
<keyword evidence="5" id="KW-1003">Cell membrane</keyword>
<dbReference type="InParanoid" id="A0A6P8YG11"/>
<dbReference type="InterPro" id="IPR006599">
    <property type="entry name" value="CARP_motif"/>
</dbReference>
<proteinExistence type="inferred from homology"/>
<gene>
    <name evidence="17" type="primary">LOC117642104</name>
</gene>
<dbReference type="KEGG" id="tpal:117642104"/>
<dbReference type="GO" id="GO:0005096">
    <property type="term" value="F:GTPase activator activity"/>
    <property type="evidence" value="ECO:0007669"/>
    <property type="project" value="UniProtKB-UniRule"/>
</dbReference>
<sequence>MGCSLCNQAKESEDEEPKPKEYSWDKRPQVDPHDFIIENLKGEDVCRTSGSVNGQQLVIQNCSNSMIFVLDCIDSINIDDCANCKIILGPVKGSVFVRDCLDCVLVVPCGQFRLRDSHRLDVFLHCATQPIIESSTHIRFACIRLQYNHLKDHMKMAGLSPFNNLWSSVHDFTPVDGDGNWRKLSQKARLQEYITPPFPPQLREAGWTVTSDSGLIPISQGVADFSDWDISFVLVFGDSDNRQSDTALEFLSSLLRQNDKCVFLSSREVQLQSVDAMAIGLEPAVASKLDNGPVVGLVVGGQNIIEICLKLLEECSLENNIYVSPDSSSASKQASSFFQCAAMHLGC</sequence>
<organism evidence="17">
    <name type="scientific">Thrips palmi</name>
    <name type="common">Melon thrips</name>
    <dbReference type="NCBI Taxonomy" id="161013"/>
    <lineage>
        <taxon>Eukaryota</taxon>
        <taxon>Metazoa</taxon>
        <taxon>Ecdysozoa</taxon>
        <taxon>Arthropoda</taxon>
        <taxon>Hexapoda</taxon>
        <taxon>Insecta</taxon>
        <taxon>Pterygota</taxon>
        <taxon>Neoptera</taxon>
        <taxon>Paraneoptera</taxon>
        <taxon>Thysanoptera</taxon>
        <taxon>Terebrantia</taxon>
        <taxon>Thripoidea</taxon>
        <taxon>Thripidae</taxon>
        <taxon>Thrips</taxon>
    </lineage>
</organism>
<evidence type="ECO:0000313" key="16">
    <source>
        <dbReference type="Proteomes" id="UP000515158"/>
    </source>
</evidence>
<keyword evidence="9" id="KW-0472">Membrane</keyword>
<protein>
    <recommendedName>
        <fullName evidence="3 12">Protein XRP2</fullName>
    </recommendedName>
</protein>
<evidence type="ECO:0000256" key="4">
    <source>
        <dbReference type="ARBA" id="ARBA00022468"/>
    </source>
</evidence>
<dbReference type="SUPFAM" id="SSF69340">
    <property type="entry name" value="C-terminal domain of adenylylcyclase associated protein"/>
    <property type="match status" value="1"/>
</dbReference>
<dbReference type="PANTHER" id="PTHR15440:SF0">
    <property type="entry name" value="PROTEIN XRP2"/>
    <property type="match status" value="1"/>
</dbReference>
<dbReference type="Gene3D" id="2.160.20.70">
    <property type="match status" value="1"/>
</dbReference>
<dbReference type="GO" id="GO:1990075">
    <property type="term" value="C:periciliary membrane compartment"/>
    <property type="evidence" value="ECO:0007669"/>
    <property type="project" value="TreeGrafter"/>
</dbReference>
<dbReference type="InterPro" id="IPR017901">
    <property type="entry name" value="C-CAP_CF_C-like"/>
</dbReference>
<dbReference type="Proteomes" id="UP000515158">
    <property type="component" value="Unplaced"/>
</dbReference>
<keyword evidence="4 12" id="KW-0343">GTPase activation</keyword>
<dbReference type="InterPro" id="IPR036850">
    <property type="entry name" value="NDK-like_dom_sf"/>
</dbReference>